<evidence type="ECO:0000313" key="5">
    <source>
        <dbReference type="EMBL" id="GMH74308.1"/>
    </source>
</evidence>
<dbReference type="SUPFAM" id="SSF57903">
    <property type="entry name" value="FYVE/PHD zinc finger"/>
    <property type="match status" value="1"/>
</dbReference>
<dbReference type="InterPro" id="IPR053820">
    <property type="entry name" value="MSL3_chromo-like"/>
</dbReference>
<feature type="compositionally biased region" description="Polar residues" evidence="3">
    <location>
        <begin position="1024"/>
        <end position="1038"/>
    </location>
</feature>
<dbReference type="Gene3D" id="1.20.920.10">
    <property type="entry name" value="Bromodomain-like"/>
    <property type="match status" value="1"/>
</dbReference>
<evidence type="ECO:0000313" key="6">
    <source>
        <dbReference type="Proteomes" id="UP001162640"/>
    </source>
</evidence>
<dbReference type="PANTHER" id="PTHR47162:SF9">
    <property type="entry name" value="PHD FINGER PROTEIN EHD3-LIKE"/>
    <property type="match status" value="1"/>
</dbReference>
<dbReference type="InterPro" id="IPR011011">
    <property type="entry name" value="Znf_FYVE_PHD"/>
</dbReference>
<feature type="domain" description="Bromo" evidence="4">
    <location>
        <begin position="1305"/>
        <end position="1374"/>
    </location>
</feature>
<dbReference type="Gene3D" id="3.30.890.10">
    <property type="entry name" value="Methyl-cpg-binding Protein 2, Chain A"/>
    <property type="match status" value="1"/>
</dbReference>
<name>A0A9W7EF76_9STRA</name>
<dbReference type="InterPro" id="IPR001487">
    <property type="entry name" value="Bromodomain"/>
</dbReference>
<sequence length="2349" mass="261997">MDTSPLNPHSIKALSDLTSFVAETLQKSSPCLPLPTAHTRATLLLKHWTVHVRQRKTGASAGGVDCYYIGPNNTRYRSRLEVCRALAFKGNSGSGLYGKIPRGREEAYAEARNRMGEGFKLTGGVEGGVRVWDLGGVWVEGSSKYKLESNGCMFERFEFDYERGKVGRFICGTELNPTTQTMTYTVTYGDGVDMFHPNDFAPSLCFYNRPTSGEIEREEWMCKNGHVRVTKNPMLLALEKQRGKSEAGEGDGENVPAPKLRKMVRGPSEEEVEKERCKPVLNSLIKIKFIDGWYEAKVLQVTAHNGKDGKVEKWDVGVEFKGDGWKDNLEVEEGYPKRDCCFFGVGDSPPEWRKKRVEDRSLFESRISEESERVNKLGFKTTTVTGTSAVEVWGRVLVEMKVLEEGVVGNSVEKLRVWRGVIGEREGEVEAVSEKENLLREELNGLKEERTRVANVADTHANKNEGRLERILSAILKETTAEAIPGEPASNPSALSSLNDVDNFYPPALARMMEGLPGAYAVSEYAFLETRYTNGDSLSVESKRKKARDVERQLTTQFEIAEKEWNSKRKGLKRKLKEVEWDSKKKSKAEDQLKNKQKREEDRLGRLEGTVKEKLTREAARERQKVVKHIVRTVSASALTVRSHAAQLCKDDGREVNDFKRSVTPMKEEKKGGVAGEIAVSLPPVYEGVYNKDILRIWEFLTAFHRPLTINARVIPSLSAIQSAVDAVDIVPKTETDFSKRNKAIQLLTNLAANFCKPLSAEVKNLLVTAEKQKQNQEMLADSIIPVNEFTWEEIARLAVLNKAFDELGIVKTEQTYAFRGQGGGIFSVVKKLDRDLKTGKLIFQALTDEAKKQRLAGAAAGISADGSEVVPTPTPTTEQTANNNAKTNKNVRVSETGKVTATLRTPSIPSSQSPQDWKFHLHIIKTMSTNSGGPIKSAITQAIGLLYSSNHPKKEQYTTRLRSSISDAIYKGNASGPTKNIALRVLSEECGENFNSVVTDDYDMPLKGEEVLKLFQFKGVVGQANSPHKPASSTEPEPSQDEEAKKMALLRGARRQTPFPSNPLGKVLTLRELDNLSAEREKYVRRSRKFMKKKDDESDDDEDDDDSGDEKDNKEEDTKKPVGGRGSTFIRINEEGNCEVIPGAHVGLVPIAQTTYVVNGNVEGYAPLDQSRFPKIAREFPQNKWIVLRNYDGHYKICHEHEPTHIYGSLGLAREFMATLPEEERGNFGEPPFIPRQPGEEPDPNKPRPVLKPKLLVKLEGPKSPFQKTEYDEFCGDVLIAPEAIRRCLAIVRSLCLMGASKNFITPVSPKDIPTYYEKVLRPVCLMDIGNRLLTAARADEPDEVFAVTTMVDDIHLLVNNTYCFNVVGSVTLNNMDKVANTFERLLFDWLLAPNLPALEELNDEICYSQGKDDSDDTEPVLICDKCDAKYNMTRLNPPLDRVPKNEWFCPGCVDNRCWFNVDPRIGKSVTKQDSGADIKATITSCNVMDAKLSYNVSYLNKNGTNIVDQWSLEDVDAQLIDLGEVRFPDAVCRSLGYNHGGRDHGVLQQILPPNCDPRYSVKAAEASATSSSFLEAINGVITMNTKAEDRKGKDWVEIFKLLASQCTNAAEVSAEIEAFEAFSKQQFLTQSSNASNMLNIDASELFKLQHEKDFADDTRPAALATAVKVKANNDDFMHVDEVGVVSVEVVSSETTTSNVVSASAEVVSGVVVKSDGSDADVTMTDVFEVVETTSTELVQPTITSTFLTPEVIAAAEKKKEREEQLAVRHKRSKRREDAFTAHATSLQIKRALGETEAATVLPILTSTLTEPEISDICCPDLRCRFCGQTDRQLCAPLVRFPTEDDWNETYKHVSCDRKCRAIAESEDGKLSSVKIRVGGQLISVEAEEKEKETIEMVPDKGMREFVPWNAEAFQQELKLRDEEQVPFVTGGLIAHENCAIAVHTMRKNRVRSEYKERYLRQIEEQCMRDCGRSVPLGEDPFGRLYWMLSSDRNVLIVHDRPKDRFVRYCTHASIAAVIVALGDAEPAKELIRLYPQSQKMIEDRSWAAVLQGDDEGTLTDDEASVGGDDLDAERMMIDEGEDDAYQHVSEEKRKGGGGKVDMGKSVLVVSPSGGQYWDAKVIDVARGGEEQVVGYRVHYKKWSSRFDEWVAPYRVLPKDKYNLEMQEELLEGVRENSSAQPATLSLDRINAVKHLNAPNRARGEAKPHQLDVALQVRDPNSSLEKQLANLRATLLVIEAAMPEGAVRTMGKKANWVPSIASQWRKSVETADGPSALMRCVISLECVLDAEWLREASVKIIANNPTHSKALQAANMSSVAIRIYLLDRGIKFGAKMGSDQKIFKRGYY</sequence>
<feature type="region of interest" description="Disordered" evidence="3">
    <location>
        <begin position="1024"/>
        <end position="1045"/>
    </location>
</feature>
<dbReference type="Pfam" id="PF00439">
    <property type="entry name" value="Bromodomain"/>
    <property type="match status" value="1"/>
</dbReference>
<dbReference type="Proteomes" id="UP001162640">
    <property type="component" value="Unassembled WGS sequence"/>
</dbReference>
<evidence type="ECO:0000256" key="1">
    <source>
        <dbReference type="ARBA" id="ARBA00023117"/>
    </source>
</evidence>
<dbReference type="Pfam" id="PF22732">
    <property type="entry name" value="MSL3_chromo-like"/>
    <property type="match status" value="1"/>
</dbReference>
<protein>
    <recommendedName>
        <fullName evidence="4">Bromo domain-containing protein</fullName>
    </recommendedName>
</protein>
<dbReference type="GO" id="GO:0003677">
    <property type="term" value="F:DNA binding"/>
    <property type="evidence" value="ECO:0007669"/>
    <property type="project" value="InterPro"/>
</dbReference>
<dbReference type="SUPFAM" id="SSF47370">
    <property type="entry name" value="Bromodomain"/>
    <property type="match status" value="1"/>
</dbReference>
<dbReference type="EMBL" id="BLQM01000194">
    <property type="protein sequence ID" value="GMH74308.1"/>
    <property type="molecule type" value="Genomic_DNA"/>
</dbReference>
<evidence type="ECO:0000259" key="4">
    <source>
        <dbReference type="PROSITE" id="PS50014"/>
    </source>
</evidence>
<comment type="caution">
    <text evidence="5">The sequence shown here is derived from an EMBL/GenBank/DDBJ whole genome shotgun (WGS) entry which is preliminary data.</text>
</comment>
<dbReference type="Pfam" id="PF01429">
    <property type="entry name" value="MBD"/>
    <property type="match status" value="1"/>
</dbReference>
<feature type="region of interest" description="Disordered" evidence="3">
    <location>
        <begin position="1228"/>
        <end position="1251"/>
    </location>
</feature>
<gene>
    <name evidence="5" type="ORF">TL16_g06431</name>
</gene>
<evidence type="ECO:0000256" key="2">
    <source>
        <dbReference type="PROSITE-ProRule" id="PRU00035"/>
    </source>
</evidence>
<dbReference type="PROSITE" id="PS50014">
    <property type="entry name" value="BROMODOMAIN_2"/>
    <property type="match status" value="1"/>
</dbReference>
<dbReference type="InterPro" id="IPR013083">
    <property type="entry name" value="Znf_RING/FYVE/PHD"/>
</dbReference>
<dbReference type="SUPFAM" id="SSF54171">
    <property type="entry name" value="DNA-binding domain"/>
    <property type="match status" value="1"/>
</dbReference>
<proteinExistence type="predicted"/>
<dbReference type="InterPro" id="IPR016177">
    <property type="entry name" value="DNA-bd_dom_sf"/>
</dbReference>
<dbReference type="InterPro" id="IPR036427">
    <property type="entry name" value="Bromodomain-like_sf"/>
</dbReference>
<evidence type="ECO:0000256" key="3">
    <source>
        <dbReference type="SAM" id="MobiDB-lite"/>
    </source>
</evidence>
<dbReference type="CDD" id="cd04369">
    <property type="entry name" value="Bromodomain"/>
    <property type="match status" value="1"/>
</dbReference>
<accession>A0A9W7EF76</accession>
<feature type="compositionally biased region" description="Acidic residues" evidence="3">
    <location>
        <begin position="1098"/>
        <end position="1110"/>
    </location>
</feature>
<keyword evidence="1 2" id="KW-0103">Bromodomain</keyword>
<reference evidence="6" key="1">
    <citation type="journal article" date="2023" name="Commun. Biol.">
        <title>Genome analysis of Parmales, the sister group of diatoms, reveals the evolutionary specialization of diatoms from phago-mixotrophs to photoautotrophs.</title>
        <authorList>
            <person name="Ban H."/>
            <person name="Sato S."/>
            <person name="Yoshikawa S."/>
            <person name="Yamada K."/>
            <person name="Nakamura Y."/>
            <person name="Ichinomiya M."/>
            <person name="Sato N."/>
            <person name="Blanc-Mathieu R."/>
            <person name="Endo H."/>
            <person name="Kuwata A."/>
            <person name="Ogata H."/>
        </authorList>
    </citation>
    <scope>NUCLEOTIDE SEQUENCE [LARGE SCALE GENOMIC DNA]</scope>
</reference>
<organism evidence="5 6">
    <name type="scientific">Triparma laevis f. inornata</name>
    <dbReference type="NCBI Taxonomy" id="1714386"/>
    <lineage>
        <taxon>Eukaryota</taxon>
        <taxon>Sar</taxon>
        <taxon>Stramenopiles</taxon>
        <taxon>Ochrophyta</taxon>
        <taxon>Bolidophyceae</taxon>
        <taxon>Parmales</taxon>
        <taxon>Triparmaceae</taxon>
        <taxon>Triparma</taxon>
    </lineage>
</organism>
<feature type="region of interest" description="Disordered" evidence="3">
    <location>
        <begin position="581"/>
        <end position="605"/>
    </location>
</feature>
<dbReference type="Gene3D" id="2.30.30.140">
    <property type="match status" value="1"/>
</dbReference>
<feature type="region of interest" description="Disordered" evidence="3">
    <location>
        <begin position="1090"/>
        <end position="1129"/>
    </location>
</feature>
<dbReference type="SMART" id="SM00297">
    <property type="entry name" value="BROMO"/>
    <property type="match status" value="1"/>
</dbReference>
<dbReference type="PANTHER" id="PTHR47162">
    <property type="entry name" value="OS02G0192300 PROTEIN"/>
    <property type="match status" value="1"/>
</dbReference>
<dbReference type="InterPro" id="IPR016197">
    <property type="entry name" value="Chromo-like_dom_sf"/>
</dbReference>
<feature type="compositionally biased region" description="Basic and acidic residues" evidence="3">
    <location>
        <begin position="1111"/>
        <end position="1121"/>
    </location>
</feature>
<dbReference type="SUPFAM" id="SSF54160">
    <property type="entry name" value="Chromo domain-like"/>
    <property type="match status" value="1"/>
</dbReference>
<dbReference type="InterPro" id="IPR001739">
    <property type="entry name" value="Methyl_CpG_DNA-bd"/>
</dbReference>
<dbReference type="Gene3D" id="3.30.40.10">
    <property type="entry name" value="Zinc/RING finger domain, C3HC4 (zinc finger)"/>
    <property type="match status" value="1"/>
</dbReference>